<evidence type="ECO:0000256" key="1">
    <source>
        <dbReference type="SAM" id="MobiDB-lite"/>
    </source>
</evidence>
<dbReference type="InParanoid" id="A0A0P0VVZ9"/>
<reference evidence="2 3" key="3">
    <citation type="journal article" date="2013" name="Rice">
        <title>Improvement of the Oryza sativa Nipponbare reference genome using next generation sequence and optical map data.</title>
        <authorList>
            <person name="Kawahara Y."/>
            <person name="de la Bastide M."/>
            <person name="Hamilton J.P."/>
            <person name="Kanamori H."/>
            <person name="McCombie W.R."/>
            <person name="Ouyang S."/>
            <person name="Schwartz D.C."/>
            <person name="Tanaka T."/>
            <person name="Wu J."/>
            <person name="Zhou S."/>
            <person name="Childs K.L."/>
            <person name="Davidson R.M."/>
            <person name="Lin H."/>
            <person name="Quesada-Ocampo L."/>
            <person name="Vaillancourt B."/>
            <person name="Sakai H."/>
            <person name="Lee S.S."/>
            <person name="Kim J."/>
            <person name="Numa H."/>
            <person name="Itoh T."/>
            <person name="Buell C.R."/>
            <person name="Matsumoto T."/>
        </authorList>
    </citation>
    <scope>NUCLEOTIDE SEQUENCE [LARGE SCALE GENOMIC DNA]</scope>
    <source>
        <strain evidence="3">cv. Nipponbare</strain>
    </source>
</reference>
<feature type="region of interest" description="Disordered" evidence="1">
    <location>
        <begin position="1"/>
        <end position="23"/>
    </location>
</feature>
<proteinExistence type="predicted"/>
<protein>
    <submittedName>
        <fullName evidence="2">Os03g0271350 protein</fullName>
    </submittedName>
</protein>
<organism evidence="2 3">
    <name type="scientific">Oryza sativa subsp. japonica</name>
    <name type="common">Rice</name>
    <dbReference type="NCBI Taxonomy" id="39947"/>
    <lineage>
        <taxon>Eukaryota</taxon>
        <taxon>Viridiplantae</taxon>
        <taxon>Streptophyta</taxon>
        <taxon>Embryophyta</taxon>
        <taxon>Tracheophyta</taxon>
        <taxon>Spermatophyta</taxon>
        <taxon>Magnoliopsida</taxon>
        <taxon>Liliopsida</taxon>
        <taxon>Poales</taxon>
        <taxon>Poaceae</taxon>
        <taxon>BOP clade</taxon>
        <taxon>Oryzoideae</taxon>
        <taxon>Oryzeae</taxon>
        <taxon>Oryzinae</taxon>
        <taxon>Oryza</taxon>
        <taxon>Oryza sativa</taxon>
    </lineage>
</organism>
<dbReference type="AlphaFoldDB" id="A0A0P0VVZ9"/>
<reference evidence="3" key="1">
    <citation type="journal article" date="2005" name="Nature">
        <title>The map-based sequence of the rice genome.</title>
        <authorList>
            <consortium name="International rice genome sequencing project (IRGSP)"/>
            <person name="Matsumoto T."/>
            <person name="Wu J."/>
            <person name="Kanamori H."/>
            <person name="Katayose Y."/>
            <person name="Fujisawa M."/>
            <person name="Namiki N."/>
            <person name="Mizuno H."/>
            <person name="Yamamoto K."/>
            <person name="Antonio B.A."/>
            <person name="Baba T."/>
            <person name="Sakata K."/>
            <person name="Nagamura Y."/>
            <person name="Aoki H."/>
            <person name="Arikawa K."/>
            <person name="Arita K."/>
            <person name="Bito T."/>
            <person name="Chiden Y."/>
            <person name="Fujitsuka N."/>
            <person name="Fukunaka R."/>
            <person name="Hamada M."/>
            <person name="Harada C."/>
            <person name="Hayashi A."/>
            <person name="Hijishita S."/>
            <person name="Honda M."/>
            <person name="Hosokawa S."/>
            <person name="Ichikawa Y."/>
            <person name="Idonuma A."/>
            <person name="Iijima M."/>
            <person name="Ikeda M."/>
            <person name="Ikeno M."/>
            <person name="Ito K."/>
            <person name="Ito S."/>
            <person name="Ito T."/>
            <person name="Ito Y."/>
            <person name="Ito Y."/>
            <person name="Iwabuchi A."/>
            <person name="Kamiya K."/>
            <person name="Karasawa W."/>
            <person name="Kurita K."/>
            <person name="Katagiri S."/>
            <person name="Kikuta A."/>
            <person name="Kobayashi H."/>
            <person name="Kobayashi N."/>
            <person name="Machita K."/>
            <person name="Maehara T."/>
            <person name="Masukawa M."/>
            <person name="Mizubayashi T."/>
            <person name="Mukai Y."/>
            <person name="Nagasaki H."/>
            <person name="Nagata Y."/>
            <person name="Naito S."/>
            <person name="Nakashima M."/>
            <person name="Nakama Y."/>
            <person name="Nakamichi Y."/>
            <person name="Nakamura M."/>
            <person name="Meguro A."/>
            <person name="Negishi M."/>
            <person name="Ohta I."/>
            <person name="Ohta T."/>
            <person name="Okamoto M."/>
            <person name="Ono N."/>
            <person name="Saji S."/>
            <person name="Sakaguchi M."/>
            <person name="Sakai K."/>
            <person name="Shibata M."/>
            <person name="Shimokawa T."/>
            <person name="Song J."/>
            <person name="Takazaki Y."/>
            <person name="Terasawa K."/>
            <person name="Tsugane M."/>
            <person name="Tsuji K."/>
            <person name="Ueda S."/>
            <person name="Waki K."/>
            <person name="Yamagata H."/>
            <person name="Yamamoto M."/>
            <person name="Yamamoto S."/>
            <person name="Yamane H."/>
            <person name="Yoshiki S."/>
            <person name="Yoshihara R."/>
            <person name="Yukawa K."/>
            <person name="Zhong H."/>
            <person name="Yano M."/>
            <person name="Yuan Q."/>
            <person name="Ouyang S."/>
            <person name="Liu J."/>
            <person name="Jones K.M."/>
            <person name="Gansberger K."/>
            <person name="Moffat K."/>
            <person name="Hill J."/>
            <person name="Bera J."/>
            <person name="Fadrosh D."/>
            <person name="Jin S."/>
            <person name="Johri S."/>
            <person name="Kim M."/>
            <person name="Overton L."/>
            <person name="Reardon M."/>
            <person name="Tsitrin T."/>
            <person name="Vuong H."/>
            <person name="Weaver B."/>
            <person name="Ciecko A."/>
            <person name="Tallon L."/>
            <person name="Jackson J."/>
            <person name="Pai G."/>
            <person name="Aken S.V."/>
            <person name="Utterback T."/>
            <person name="Reidmuller S."/>
            <person name="Feldblyum T."/>
            <person name="Hsiao J."/>
            <person name="Zismann V."/>
            <person name="Iobst S."/>
            <person name="de Vazeille A.R."/>
            <person name="Buell C.R."/>
            <person name="Ying K."/>
            <person name="Li Y."/>
            <person name="Lu T."/>
            <person name="Huang Y."/>
            <person name="Zhao Q."/>
            <person name="Feng Q."/>
            <person name="Zhang L."/>
            <person name="Zhu J."/>
            <person name="Weng Q."/>
            <person name="Mu J."/>
            <person name="Lu Y."/>
            <person name="Fan D."/>
            <person name="Liu Y."/>
            <person name="Guan J."/>
            <person name="Zhang Y."/>
            <person name="Yu S."/>
            <person name="Liu X."/>
            <person name="Zhang Y."/>
            <person name="Hong G."/>
            <person name="Han B."/>
            <person name="Choisne N."/>
            <person name="Demange N."/>
            <person name="Orjeda G."/>
            <person name="Samain S."/>
            <person name="Cattolico L."/>
            <person name="Pelletier E."/>
            <person name="Couloux A."/>
            <person name="Segurens B."/>
            <person name="Wincker P."/>
            <person name="D'Hont A."/>
            <person name="Scarpelli C."/>
            <person name="Weissenbach J."/>
            <person name="Salanoubat M."/>
            <person name="Quetier F."/>
            <person name="Yu Y."/>
            <person name="Kim H.R."/>
            <person name="Rambo T."/>
            <person name="Currie J."/>
            <person name="Collura K."/>
            <person name="Luo M."/>
            <person name="Yang T."/>
            <person name="Ammiraju J.S.S."/>
            <person name="Engler F."/>
            <person name="Soderlund C."/>
            <person name="Wing R.A."/>
            <person name="Palmer L.E."/>
            <person name="de la Bastide M."/>
            <person name="Spiegel L."/>
            <person name="Nascimento L."/>
            <person name="Zutavern T."/>
            <person name="O'Shaughnessy A."/>
            <person name="Dike S."/>
            <person name="Dedhia N."/>
            <person name="Preston R."/>
            <person name="Balija V."/>
            <person name="McCombie W.R."/>
            <person name="Chow T."/>
            <person name="Chen H."/>
            <person name="Chung M."/>
            <person name="Chen C."/>
            <person name="Shaw J."/>
            <person name="Wu H."/>
            <person name="Hsiao K."/>
            <person name="Chao Y."/>
            <person name="Chu M."/>
            <person name="Cheng C."/>
            <person name="Hour A."/>
            <person name="Lee P."/>
            <person name="Lin S."/>
            <person name="Lin Y."/>
            <person name="Liou J."/>
            <person name="Liu S."/>
            <person name="Hsing Y."/>
            <person name="Raghuvanshi S."/>
            <person name="Mohanty A."/>
            <person name="Bharti A.K."/>
            <person name="Gaur A."/>
            <person name="Gupta V."/>
            <person name="Kumar D."/>
            <person name="Ravi V."/>
            <person name="Vij S."/>
            <person name="Kapur A."/>
            <person name="Khurana P."/>
            <person name="Khurana P."/>
            <person name="Khurana J.P."/>
            <person name="Tyagi A.K."/>
            <person name="Gaikwad K."/>
            <person name="Singh A."/>
            <person name="Dalal V."/>
            <person name="Srivastava S."/>
            <person name="Dixit A."/>
            <person name="Pal A.K."/>
            <person name="Ghazi I.A."/>
            <person name="Yadav M."/>
            <person name="Pandit A."/>
            <person name="Bhargava A."/>
            <person name="Sureshbabu K."/>
            <person name="Batra K."/>
            <person name="Sharma T.R."/>
            <person name="Mohapatra T."/>
            <person name="Singh N.K."/>
            <person name="Messing J."/>
            <person name="Nelson A.B."/>
            <person name="Fuks G."/>
            <person name="Kavchok S."/>
            <person name="Keizer G."/>
            <person name="Linton E."/>
            <person name="Llaca V."/>
            <person name="Song R."/>
            <person name="Tanyolac B."/>
            <person name="Young S."/>
            <person name="Ho-Il K."/>
            <person name="Hahn J.H."/>
            <person name="Sangsakoo G."/>
            <person name="Vanavichit A."/>
            <person name="de Mattos Luiz.A.T."/>
            <person name="Zimmer P.D."/>
            <person name="Malone G."/>
            <person name="Dellagostin O."/>
            <person name="de Oliveira A.C."/>
            <person name="Bevan M."/>
            <person name="Bancroft I."/>
            <person name="Minx P."/>
            <person name="Cordum H."/>
            <person name="Wilson R."/>
            <person name="Cheng Z."/>
            <person name="Jin W."/>
            <person name="Jiang J."/>
            <person name="Leong S.A."/>
            <person name="Iwama H."/>
            <person name="Gojobori T."/>
            <person name="Itoh T."/>
            <person name="Niimura Y."/>
            <person name="Fujii Y."/>
            <person name="Habara T."/>
            <person name="Sakai H."/>
            <person name="Sato Y."/>
            <person name="Wilson G."/>
            <person name="Kumar K."/>
            <person name="McCouch S."/>
            <person name="Juretic N."/>
            <person name="Hoen D."/>
            <person name="Wright S."/>
            <person name="Bruskiewich R."/>
            <person name="Bureau T."/>
            <person name="Miyao A."/>
            <person name="Hirochika H."/>
            <person name="Nishikawa T."/>
            <person name="Kadowaki K."/>
            <person name="Sugiura M."/>
            <person name="Burr B."/>
            <person name="Sasaki T."/>
        </authorList>
    </citation>
    <scope>NUCLEOTIDE SEQUENCE [LARGE SCALE GENOMIC DNA]</scope>
    <source>
        <strain evidence="3">cv. Nipponbare</strain>
    </source>
</reference>
<dbReference type="STRING" id="39947.A0A0P0VVZ9"/>
<evidence type="ECO:0000313" key="2">
    <source>
        <dbReference type="EMBL" id="BAS83479.1"/>
    </source>
</evidence>
<accession>A0A0P0VVZ9</accession>
<keyword evidence="3" id="KW-1185">Reference proteome</keyword>
<dbReference type="PaxDb" id="39947-A0A0P0VVZ9"/>
<dbReference type="Gramene" id="Os03t0271350-00">
    <property type="protein sequence ID" value="Os03t0271350-00"/>
    <property type="gene ID" value="Os03g0271350"/>
</dbReference>
<reference evidence="2 3" key="2">
    <citation type="journal article" date="2013" name="Plant Cell Physiol.">
        <title>Rice Annotation Project Database (RAP-DB): an integrative and interactive database for rice genomics.</title>
        <authorList>
            <person name="Sakai H."/>
            <person name="Lee S.S."/>
            <person name="Tanaka T."/>
            <person name="Numa H."/>
            <person name="Kim J."/>
            <person name="Kawahara Y."/>
            <person name="Wakimoto H."/>
            <person name="Yang C.C."/>
            <person name="Iwamoto M."/>
            <person name="Abe T."/>
            <person name="Yamada Y."/>
            <person name="Muto A."/>
            <person name="Inokuchi H."/>
            <person name="Ikemura T."/>
            <person name="Matsumoto T."/>
            <person name="Sasaki T."/>
            <person name="Itoh T."/>
        </authorList>
    </citation>
    <scope>NUCLEOTIDE SEQUENCE [LARGE SCALE GENOMIC DNA]</scope>
    <source>
        <strain evidence="3">cv. Nipponbare</strain>
    </source>
</reference>
<evidence type="ECO:0000313" key="3">
    <source>
        <dbReference type="Proteomes" id="UP000059680"/>
    </source>
</evidence>
<dbReference type="EMBL" id="AP014959">
    <property type="protein sequence ID" value="BAS83479.1"/>
    <property type="molecule type" value="Genomic_DNA"/>
</dbReference>
<name>A0A0P0VVZ9_ORYSJ</name>
<gene>
    <name evidence="2" type="ordered locus">Os03g0271350</name>
    <name evidence="2" type="ORF">OSNPB_030271350</name>
</gene>
<feature type="non-terminal residue" evidence="2">
    <location>
        <position position="1"/>
    </location>
</feature>
<sequence>MASARSQQRAPDEAVGLQGHRPDETVRLVEPPGAAKQVDHAGVVLQPRLDAVLHLHGSVQDLPDLDHAAVAASCQDGGERQVVGLCAVAQHPVEEADGFLAVAGVRQPEDHGVPCHHDRVPARRHFVEHLAGAGDEAALGVHVKERGGGDGVRG</sequence>
<dbReference type="Proteomes" id="UP000059680">
    <property type="component" value="Chromosome 3"/>
</dbReference>